<dbReference type="PANTHER" id="PTHR32060">
    <property type="entry name" value="TAIL-SPECIFIC PROTEASE"/>
    <property type="match status" value="1"/>
</dbReference>
<dbReference type="Gene3D" id="2.30.42.10">
    <property type="match status" value="1"/>
</dbReference>
<dbReference type="GO" id="GO:0007165">
    <property type="term" value="P:signal transduction"/>
    <property type="evidence" value="ECO:0007669"/>
    <property type="project" value="TreeGrafter"/>
</dbReference>
<accession>A0AA37SR68</accession>
<dbReference type="Gene3D" id="3.30.750.44">
    <property type="match status" value="1"/>
</dbReference>
<dbReference type="GO" id="GO:0030288">
    <property type="term" value="C:outer membrane-bounded periplasmic space"/>
    <property type="evidence" value="ECO:0007669"/>
    <property type="project" value="TreeGrafter"/>
</dbReference>
<comment type="similarity">
    <text evidence="1 5">Belongs to the peptidase S41A family.</text>
</comment>
<dbReference type="InterPro" id="IPR041489">
    <property type="entry name" value="PDZ_6"/>
</dbReference>
<dbReference type="SUPFAM" id="SSF50156">
    <property type="entry name" value="PDZ domain-like"/>
    <property type="match status" value="1"/>
</dbReference>
<evidence type="ECO:0000256" key="2">
    <source>
        <dbReference type="ARBA" id="ARBA00022670"/>
    </source>
</evidence>
<keyword evidence="6" id="KW-0472">Membrane</keyword>
<protein>
    <submittedName>
        <fullName evidence="8">Peptidase S41</fullName>
    </submittedName>
</protein>
<evidence type="ECO:0000256" key="6">
    <source>
        <dbReference type="SAM" id="Phobius"/>
    </source>
</evidence>
<dbReference type="InterPro" id="IPR005151">
    <property type="entry name" value="Tail-specific_protease"/>
</dbReference>
<dbReference type="GO" id="GO:0006508">
    <property type="term" value="P:proteolysis"/>
    <property type="evidence" value="ECO:0007669"/>
    <property type="project" value="UniProtKB-KW"/>
</dbReference>
<dbReference type="Pfam" id="PF17820">
    <property type="entry name" value="PDZ_6"/>
    <property type="match status" value="1"/>
</dbReference>
<keyword evidence="4 5" id="KW-0720">Serine protease</keyword>
<name>A0AA37SR68_9BACT</name>
<dbReference type="Pfam" id="PF03572">
    <property type="entry name" value="Peptidase_S41"/>
    <property type="match status" value="1"/>
</dbReference>
<evidence type="ECO:0000313" key="9">
    <source>
        <dbReference type="Proteomes" id="UP001156666"/>
    </source>
</evidence>
<dbReference type="InterPro" id="IPR036034">
    <property type="entry name" value="PDZ_sf"/>
</dbReference>
<feature type="transmembrane region" description="Helical" evidence="6">
    <location>
        <begin position="32"/>
        <end position="50"/>
    </location>
</feature>
<keyword evidence="6" id="KW-1133">Transmembrane helix</keyword>
<dbReference type="SMART" id="SM00245">
    <property type="entry name" value="TSPc"/>
    <property type="match status" value="1"/>
</dbReference>
<evidence type="ECO:0000259" key="7">
    <source>
        <dbReference type="PROSITE" id="PS50106"/>
    </source>
</evidence>
<keyword evidence="6" id="KW-0812">Transmembrane</keyword>
<reference evidence="8" key="1">
    <citation type="journal article" date="2014" name="Int. J. Syst. Evol. Microbiol.">
        <title>Complete genome sequence of Corynebacterium casei LMG S-19264T (=DSM 44701T), isolated from a smear-ripened cheese.</title>
        <authorList>
            <consortium name="US DOE Joint Genome Institute (JGI-PGF)"/>
            <person name="Walter F."/>
            <person name="Albersmeier A."/>
            <person name="Kalinowski J."/>
            <person name="Ruckert C."/>
        </authorList>
    </citation>
    <scope>NUCLEOTIDE SEQUENCE</scope>
    <source>
        <strain evidence="8">NBRC 108769</strain>
    </source>
</reference>
<dbReference type="InterPro" id="IPR001478">
    <property type="entry name" value="PDZ"/>
</dbReference>
<organism evidence="8 9">
    <name type="scientific">Portibacter lacus</name>
    <dbReference type="NCBI Taxonomy" id="1099794"/>
    <lineage>
        <taxon>Bacteria</taxon>
        <taxon>Pseudomonadati</taxon>
        <taxon>Bacteroidota</taxon>
        <taxon>Saprospiria</taxon>
        <taxon>Saprospirales</taxon>
        <taxon>Haliscomenobacteraceae</taxon>
        <taxon>Portibacter</taxon>
    </lineage>
</organism>
<gene>
    <name evidence="8" type="ORF">GCM10007940_08350</name>
</gene>
<dbReference type="EMBL" id="BSOH01000005">
    <property type="protein sequence ID" value="GLR16220.1"/>
    <property type="molecule type" value="Genomic_DNA"/>
</dbReference>
<dbReference type="AlphaFoldDB" id="A0AA37SR68"/>
<dbReference type="NCBIfam" id="TIGR00225">
    <property type="entry name" value="prc"/>
    <property type="match status" value="1"/>
</dbReference>
<dbReference type="PROSITE" id="PS50106">
    <property type="entry name" value="PDZ"/>
    <property type="match status" value="1"/>
</dbReference>
<sequence>MYFCAQFAEIAIFIKINNVSKSPDEQKESYKIWIPLLFSVVALIGLIGGYKMAGNDALSGLIVKTDHETNGNTGRVEELVRFIESRYVSDLDSDELIEDAFRNVLDHLDPHSIYLKPEDMKQLNDQMGGSFEGIGIESILINDTLYINHVILDGPAYKAGLKPGDQIISINDSIIAGETLTFNEIREKLKGDTGDQMKLSVVHFSDGEQSDISLNIGKVDVKSVEGFKLNSEFAVVKIQRFSSDSYKEFMDCLSDLERNGGFKSLILDLRGNPGGFLPEATKMLNQIFKEKGKLLVYTQGRNERVSEYKSTGKNFFNIDKIAVLVDEGSASGSEIMAGAIQDWDRGLIVGRRTFGKGLVQEQYDLSNGGALRLTVAEYFTPSGRLIQRSYENKKEYKDDIAQRIESGELLGEQDSPIMDSTEYKTKIKKRVVYGGGGISPDIYIPTDSLHLSIEYITAISKRAEYVFKKFLNNDLTIPSDTLSFINEWLPSPELVAGFEEFLERDGRDYSEVSPYLESILKVEVAKLYFGNIVALEAELANDDFVMQSVLALSKQNIFAELQ</sequence>
<dbReference type="InterPro" id="IPR004447">
    <property type="entry name" value="Peptidase_S41A"/>
</dbReference>
<evidence type="ECO:0000256" key="1">
    <source>
        <dbReference type="ARBA" id="ARBA00009179"/>
    </source>
</evidence>
<dbReference type="Gene3D" id="3.90.226.10">
    <property type="entry name" value="2-enoyl-CoA Hydratase, Chain A, domain 1"/>
    <property type="match status" value="1"/>
</dbReference>
<dbReference type="Proteomes" id="UP001156666">
    <property type="component" value="Unassembled WGS sequence"/>
</dbReference>
<feature type="domain" description="PDZ" evidence="7">
    <location>
        <begin position="120"/>
        <end position="190"/>
    </location>
</feature>
<dbReference type="InterPro" id="IPR029045">
    <property type="entry name" value="ClpP/crotonase-like_dom_sf"/>
</dbReference>
<reference evidence="8" key="2">
    <citation type="submission" date="2023-01" db="EMBL/GenBank/DDBJ databases">
        <title>Draft genome sequence of Portibacter lacus strain NBRC 108769.</title>
        <authorList>
            <person name="Sun Q."/>
            <person name="Mori K."/>
        </authorList>
    </citation>
    <scope>NUCLEOTIDE SEQUENCE</scope>
    <source>
        <strain evidence="8">NBRC 108769</strain>
    </source>
</reference>
<proteinExistence type="inferred from homology"/>
<evidence type="ECO:0000256" key="3">
    <source>
        <dbReference type="ARBA" id="ARBA00022801"/>
    </source>
</evidence>
<keyword evidence="9" id="KW-1185">Reference proteome</keyword>
<dbReference type="PANTHER" id="PTHR32060:SF30">
    <property type="entry name" value="CARBOXY-TERMINAL PROCESSING PROTEASE CTPA"/>
    <property type="match status" value="1"/>
</dbReference>
<evidence type="ECO:0000256" key="4">
    <source>
        <dbReference type="ARBA" id="ARBA00022825"/>
    </source>
</evidence>
<keyword evidence="3 5" id="KW-0378">Hydrolase</keyword>
<keyword evidence="2 5" id="KW-0645">Protease</keyword>
<dbReference type="GO" id="GO:0008236">
    <property type="term" value="F:serine-type peptidase activity"/>
    <property type="evidence" value="ECO:0007669"/>
    <property type="project" value="UniProtKB-KW"/>
</dbReference>
<dbReference type="CDD" id="cd07560">
    <property type="entry name" value="Peptidase_S41_CPP"/>
    <property type="match status" value="1"/>
</dbReference>
<evidence type="ECO:0000256" key="5">
    <source>
        <dbReference type="RuleBase" id="RU004404"/>
    </source>
</evidence>
<dbReference type="GO" id="GO:0004175">
    <property type="term" value="F:endopeptidase activity"/>
    <property type="evidence" value="ECO:0007669"/>
    <property type="project" value="TreeGrafter"/>
</dbReference>
<comment type="caution">
    <text evidence="8">The sequence shown here is derived from an EMBL/GenBank/DDBJ whole genome shotgun (WGS) entry which is preliminary data.</text>
</comment>
<evidence type="ECO:0000313" key="8">
    <source>
        <dbReference type="EMBL" id="GLR16220.1"/>
    </source>
</evidence>
<dbReference type="SMART" id="SM00228">
    <property type="entry name" value="PDZ"/>
    <property type="match status" value="1"/>
</dbReference>
<dbReference type="SUPFAM" id="SSF52096">
    <property type="entry name" value="ClpP/crotonase"/>
    <property type="match status" value="1"/>
</dbReference>